<accession>A0A9N9LP50</accession>
<dbReference type="GO" id="GO:0006508">
    <property type="term" value="P:proteolysis"/>
    <property type="evidence" value="ECO:0007669"/>
    <property type="project" value="UniProtKB-KW"/>
</dbReference>
<dbReference type="PROSITE" id="PS00138">
    <property type="entry name" value="SUBTILASE_SER"/>
    <property type="match status" value="1"/>
</dbReference>
<evidence type="ECO:0000256" key="6">
    <source>
        <dbReference type="PIRSR" id="PIRSR615500-1"/>
    </source>
</evidence>
<dbReference type="AlphaFoldDB" id="A0A9N9LP50"/>
<protein>
    <recommendedName>
        <fullName evidence="14">Subtilisin-like protein</fullName>
    </recommendedName>
</protein>
<dbReference type="InterPro" id="IPR010435">
    <property type="entry name" value="C5a/SBT2-like_Fn3"/>
</dbReference>
<dbReference type="Gene3D" id="2.60.40.1710">
    <property type="entry name" value="Subtilisin-like superfamily"/>
    <property type="match status" value="1"/>
</dbReference>
<evidence type="ECO:0000259" key="10">
    <source>
        <dbReference type="Pfam" id="PF00082"/>
    </source>
</evidence>
<dbReference type="InterPro" id="IPR023828">
    <property type="entry name" value="Peptidase_S8_Ser-AS"/>
</dbReference>
<keyword evidence="5 7" id="KW-0720">Serine protease</keyword>
<gene>
    <name evidence="12" type="ORF">HYALB_00006494</name>
</gene>
<dbReference type="OrthoDB" id="3556949at2759"/>
<evidence type="ECO:0000313" key="13">
    <source>
        <dbReference type="Proteomes" id="UP000701801"/>
    </source>
</evidence>
<evidence type="ECO:0000256" key="3">
    <source>
        <dbReference type="ARBA" id="ARBA00022729"/>
    </source>
</evidence>
<dbReference type="GO" id="GO:0016020">
    <property type="term" value="C:membrane"/>
    <property type="evidence" value="ECO:0007669"/>
    <property type="project" value="InterPro"/>
</dbReference>
<keyword evidence="2 7" id="KW-0645">Protease</keyword>
<dbReference type="PROSITE" id="PS51892">
    <property type="entry name" value="SUBTILASE"/>
    <property type="match status" value="1"/>
</dbReference>
<feature type="active site" description="Charge relay system" evidence="6 7">
    <location>
        <position position="588"/>
    </location>
</feature>
<feature type="compositionally biased region" description="Basic and acidic residues" evidence="8">
    <location>
        <begin position="158"/>
        <end position="170"/>
    </location>
</feature>
<dbReference type="PANTHER" id="PTHR43806">
    <property type="entry name" value="PEPTIDASE S8"/>
    <property type="match status" value="1"/>
</dbReference>
<dbReference type="Proteomes" id="UP000701801">
    <property type="component" value="Unassembled WGS sequence"/>
</dbReference>
<evidence type="ECO:0000256" key="1">
    <source>
        <dbReference type="ARBA" id="ARBA00011073"/>
    </source>
</evidence>
<keyword evidence="13" id="KW-1185">Reference proteome</keyword>
<evidence type="ECO:0000259" key="11">
    <source>
        <dbReference type="Pfam" id="PF06280"/>
    </source>
</evidence>
<evidence type="ECO:0000256" key="2">
    <source>
        <dbReference type="ARBA" id="ARBA00022670"/>
    </source>
</evidence>
<dbReference type="PRINTS" id="PR00723">
    <property type="entry name" value="SUBTILISIN"/>
</dbReference>
<feature type="region of interest" description="Disordered" evidence="8">
    <location>
        <begin position="116"/>
        <end position="175"/>
    </location>
</feature>
<feature type="chain" id="PRO_5040211479" description="Subtilisin-like protein" evidence="9">
    <location>
        <begin position="20"/>
        <end position="951"/>
    </location>
</feature>
<evidence type="ECO:0000313" key="12">
    <source>
        <dbReference type="EMBL" id="CAG8975879.1"/>
    </source>
</evidence>
<keyword evidence="4 7" id="KW-0378">Hydrolase</keyword>
<feature type="active site" description="Charge relay system" evidence="6 7">
    <location>
        <position position="245"/>
    </location>
</feature>
<sequence>MFLLTYTLFIILIWKLATGADVDTTFVTVYSTAWIIEERPGVGWDIARYQAKLAVPHKCRLIQREIFNSFFFVGGSFEAQCISRGFDEVLITKDILVTLEGMDPVSKVWQMDFPDKTEKAPDEEPEPLPDSLRTPVPSSLPSGLPLRRRTRPKVKTRQPWDKRAQPKVEEEPVASTSFTTHVTTGVDKVHAAGFLGTGIRIAVIDKDFNIQGHSAFSKTKIAYRYSVVDGSSNVETIPGDCVESHGTTVLGVIGANSDDPGDQPLGFRGVAPDASFELIKVARCDVAKFDDQIIAGLLHAADRGVDIISGSLGGATAYPDHPRVVAVERIQASGIFVATAMGNDGRKVGIWDPTSIGGARGVMAVGSTNNLNIPYFTLPARLSDGSTIPYVPGKDFELSGRPLTLWFPSDAQWLEEGCNELPWRTDLPADAENTILVVAQRHCWLDPATTERITARLGIRSVIFYVPMYWTHADIPYPSWTPEPADRVTHYVTITQNHFEMLQYKMRAARKAGSQLTVTFPPESSTQMVFAERKNEVGGNYVSSFSSWGPTLDGRLRPGIVAPGGDILTTLPKSESAGLGWVVSHGTSASTPFYAGVAALLKQKFLQAGRNPTSLDIQTALTLTAKPLNWFDFVTGETRDYLAPVYQQGAGSLDAWAASNTRTLINTTALDFNDTMHRPRSLTFQISHLNSESTTYTFDHQGAASGYILESKTYEKAVADVRNVYATVQITPAEVTIPAGESAIITVSITKDPDLPDADRRGVYFGGYIAIVGARERLQLPYAGFGSALSRIPMIDRKATSLVAANETHFVEWPKDETFYCHYNVSWPIPLRCEEDLVPGVSLKTTIPSAKYLFHIVEVKSRRTVLRLEPVQGRGQPWPRTSKFLWDGTDRDQQFVPEGRYYFEVLVLHMYGDLAVADDYEIWESPSWYLEYEDGSTIPDWRCPTCTIQRV</sequence>
<dbReference type="InterPro" id="IPR000209">
    <property type="entry name" value="Peptidase_S8/S53_dom"/>
</dbReference>
<dbReference type="Pfam" id="PF00082">
    <property type="entry name" value="Peptidase_S8"/>
    <property type="match status" value="1"/>
</dbReference>
<dbReference type="EMBL" id="CAJVRM010000155">
    <property type="protein sequence ID" value="CAG8975879.1"/>
    <property type="molecule type" value="Genomic_DNA"/>
</dbReference>
<comment type="caution">
    <text evidence="12">The sequence shown here is derived from an EMBL/GenBank/DDBJ whole genome shotgun (WGS) entry which is preliminary data.</text>
</comment>
<feature type="domain" description="C5a peptidase/Subtilisin-like protease SBT2-like Fn3-like" evidence="11">
    <location>
        <begin position="672"/>
        <end position="782"/>
    </location>
</feature>
<dbReference type="InterPro" id="IPR036852">
    <property type="entry name" value="Peptidase_S8/S53_dom_sf"/>
</dbReference>
<feature type="signal peptide" evidence="9">
    <location>
        <begin position="1"/>
        <end position="19"/>
    </location>
</feature>
<feature type="domain" description="Peptidase S8/S53" evidence="10">
    <location>
        <begin position="196"/>
        <end position="637"/>
    </location>
</feature>
<dbReference type="Gene3D" id="3.40.50.200">
    <property type="entry name" value="Peptidase S8/S53 domain"/>
    <property type="match status" value="2"/>
</dbReference>
<reference evidence="12" key="1">
    <citation type="submission" date="2021-07" db="EMBL/GenBank/DDBJ databases">
        <authorList>
            <person name="Durling M."/>
        </authorList>
    </citation>
    <scope>NUCLEOTIDE SEQUENCE</scope>
</reference>
<dbReference type="SUPFAM" id="SSF52743">
    <property type="entry name" value="Subtilisin-like"/>
    <property type="match status" value="1"/>
</dbReference>
<name>A0A9N9LP50_9HELO</name>
<feature type="active site" description="Charge relay system" evidence="6 7">
    <location>
        <position position="205"/>
    </location>
</feature>
<evidence type="ECO:0000256" key="4">
    <source>
        <dbReference type="ARBA" id="ARBA00022801"/>
    </source>
</evidence>
<dbReference type="Pfam" id="PF06280">
    <property type="entry name" value="fn3_5"/>
    <property type="match status" value="1"/>
</dbReference>
<evidence type="ECO:0000256" key="7">
    <source>
        <dbReference type="PROSITE-ProRule" id="PRU01240"/>
    </source>
</evidence>
<evidence type="ECO:0000256" key="9">
    <source>
        <dbReference type="SAM" id="SignalP"/>
    </source>
</evidence>
<feature type="compositionally biased region" description="Basic residues" evidence="8">
    <location>
        <begin position="146"/>
        <end position="156"/>
    </location>
</feature>
<comment type="similarity">
    <text evidence="1 7">Belongs to the peptidase S8 family.</text>
</comment>
<proteinExistence type="inferred from homology"/>
<evidence type="ECO:0008006" key="14">
    <source>
        <dbReference type="Google" id="ProtNLM"/>
    </source>
</evidence>
<evidence type="ECO:0000256" key="8">
    <source>
        <dbReference type="SAM" id="MobiDB-lite"/>
    </source>
</evidence>
<dbReference type="InterPro" id="IPR015500">
    <property type="entry name" value="Peptidase_S8_subtilisin-rel"/>
</dbReference>
<dbReference type="InterPro" id="IPR050131">
    <property type="entry name" value="Peptidase_S8_subtilisin-like"/>
</dbReference>
<dbReference type="GO" id="GO:0004252">
    <property type="term" value="F:serine-type endopeptidase activity"/>
    <property type="evidence" value="ECO:0007669"/>
    <property type="project" value="UniProtKB-UniRule"/>
</dbReference>
<dbReference type="PANTHER" id="PTHR43806:SF11">
    <property type="entry name" value="CEREVISIN-RELATED"/>
    <property type="match status" value="1"/>
</dbReference>
<keyword evidence="3 9" id="KW-0732">Signal</keyword>
<organism evidence="12 13">
    <name type="scientific">Hymenoscyphus albidus</name>
    <dbReference type="NCBI Taxonomy" id="595503"/>
    <lineage>
        <taxon>Eukaryota</taxon>
        <taxon>Fungi</taxon>
        <taxon>Dikarya</taxon>
        <taxon>Ascomycota</taxon>
        <taxon>Pezizomycotina</taxon>
        <taxon>Leotiomycetes</taxon>
        <taxon>Helotiales</taxon>
        <taxon>Helotiaceae</taxon>
        <taxon>Hymenoscyphus</taxon>
    </lineage>
</organism>
<evidence type="ECO:0000256" key="5">
    <source>
        <dbReference type="ARBA" id="ARBA00022825"/>
    </source>
</evidence>